<dbReference type="PROSITE" id="PS00455">
    <property type="entry name" value="AMP_BINDING"/>
    <property type="match status" value="1"/>
</dbReference>
<dbReference type="InterPro" id="IPR025110">
    <property type="entry name" value="AMP-bd_C"/>
</dbReference>
<feature type="domain" description="AMP-dependent synthetase/ligase" evidence="3">
    <location>
        <begin position="182"/>
        <end position="534"/>
    </location>
</feature>
<dbReference type="CDD" id="cd04433">
    <property type="entry name" value="AFD_class_I"/>
    <property type="match status" value="1"/>
</dbReference>
<keyword evidence="2 5" id="KW-0436">Ligase</keyword>
<feature type="domain" description="AMP-binding enzyme C-terminal" evidence="4">
    <location>
        <begin position="583"/>
        <end position="657"/>
    </location>
</feature>
<dbReference type="EMBL" id="WEGK01000022">
    <property type="protein sequence ID" value="MQY23725.1"/>
    <property type="molecule type" value="Genomic_DNA"/>
</dbReference>
<sequence>MLWKLLVDPDTYPRLFPGIGACDPVETIDGPPSWRMRVGTADTEIRVLDLRLVLNREAHTVELQCPAQGSFAAARLRGGPEGTHVVITCFAPARVHPLVASLSNSAVVEWIKAGLKRMIDLADRAPTSVLVNGEESSIRLQAGVAKQMLTTGVVRTYRPDRIFRQLSNLSAWGFTLAGGYAAAAAHSPRRTAIIDDRGERTFRQVHTRSHALASAMGELGLGAGDSIGVLSRNHAEMVEIMSAASKLGVDAILFNLGQPAGRIAEIAETTGIAMLFTDPDLEHLLEYLSPDLPCYHTVDDGMLPGRITVENLIASGTGNFTKPREHGRLIVLTSGTSGRAKGAVRPHPKGFGTVAAVLSRIPLRMNETMLIPAPVFHTWGLAALQISTPLRATVILPEHFDAQECLRMIAEFRVSTLIVVPVMVHRILDLPASILARYDTSSLRIVASCGAPLPGATVLRFMDVFGEVLYNFYGSTEVSWASIADPADLRSSPTTAGRAPLGTKIAVLDEDRRPVPIGATGRIFISNHMLFDGYTDADPPPEAEGMLDTGDLGYLDASGRLFVAGRDDEMIISGGENIFPRPVEEVLSHLPQIREVAVLGVADREFGQRLAAFIVTRDGHALDPDMLRTHIRRRLGRFSVPRDIVFVDALPRNATGKVLKRVLTQPAATDRVRHGAYEYQRNRRGGN</sequence>
<dbReference type="Gene3D" id="3.30.300.30">
    <property type="match status" value="1"/>
</dbReference>
<dbReference type="Gene3D" id="3.40.50.12780">
    <property type="entry name" value="N-terminal domain of ligase-like"/>
    <property type="match status" value="1"/>
</dbReference>
<name>A0A7K0DD49_9NOCA</name>
<organism evidence="5 6">
    <name type="scientific">Nocardia macrotermitis</name>
    <dbReference type="NCBI Taxonomy" id="2585198"/>
    <lineage>
        <taxon>Bacteria</taxon>
        <taxon>Bacillati</taxon>
        <taxon>Actinomycetota</taxon>
        <taxon>Actinomycetes</taxon>
        <taxon>Mycobacteriales</taxon>
        <taxon>Nocardiaceae</taxon>
        <taxon>Nocardia</taxon>
    </lineage>
</organism>
<dbReference type="InterPro" id="IPR020845">
    <property type="entry name" value="AMP-binding_CS"/>
</dbReference>
<dbReference type="EC" id="6.2.1.26" evidence="5"/>
<protein>
    <submittedName>
        <fullName evidence="5">2-succinylbenzoate--CoA ligase</fullName>
        <ecNumber evidence="5">6.2.1.26</ecNumber>
    </submittedName>
</protein>
<dbReference type="InterPro" id="IPR023393">
    <property type="entry name" value="START-like_dom_sf"/>
</dbReference>
<dbReference type="SUPFAM" id="SSF55961">
    <property type="entry name" value="Bet v1-like"/>
    <property type="match status" value="1"/>
</dbReference>
<dbReference type="GO" id="GO:0031956">
    <property type="term" value="F:medium-chain fatty acid-CoA ligase activity"/>
    <property type="evidence" value="ECO:0007669"/>
    <property type="project" value="TreeGrafter"/>
</dbReference>
<proteinExistence type="inferred from homology"/>
<keyword evidence="6" id="KW-1185">Reference proteome</keyword>
<dbReference type="OrthoDB" id="56621at2"/>
<evidence type="ECO:0000259" key="4">
    <source>
        <dbReference type="Pfam" id="PF13193"/>
    </source>
</evidence>
<evidence type="ECO:0000313" key="6">
    <source>
        <dbReference type="Proteomes" id="UP000438448"/>
    </source>
</evidence>
<gene>
    <name evidence="5" type="primary">menE_12</name>
    <name evidence="5" type="ORF">NRB20_68560</name>
</gene>
<evidence type="ECO:0000259" key="3">
    <source>
        <dbReference type="Pfam" id="PF00501"/>
    </source>
</evidence>
<accession>A0A7K0DD49</accession>
<evidence type="ECO:0000313" key="5">
    <source>
        <dbReference type="EMBL" id="MQY23725.1"/>
    </source>
</evidence>
<dbReference type="InterPro" id="IPR042099">
    <property type="entry name" value="ANL_N_sf"/>
</dbReference>
<dbReference type="InterPro" id="IPR045851">
    <property type="entry name" value="AMP-bd_C_sf"/>
</dbReference>
<evidence type="ECO:0000256" key="2">
    <source>
        <dbReference type="ARBA" id="ARBA00022598"/>
    </source>
</evidence>
<dbReference type="Pfam" id="PF13193">
    <property type="entry name" value="AMP-binding_C"/>
    <property type="match status" value="1"/>
</dbReference>
<dbReference type="Pfam" id="PF00501">
    <property type="entry name" value="AMP-binding"/>
    <property type="match status" value="1"/>
</dbReference>
<dbReference type="Proteomes" id="UP000438448">
    <property type="component" value="Unassembled WGS sequence"/>
</dbReference>
<comment type="similarity">
    <text evidence="1">Belongs to the ATP-dependent AMP-binding enzyme family.</text>
</comment>
<dbReference type="AlphaFoldDB" id="A0A7K0DD49"/>
<dbReference type="GO" id="GO:0006631">
    <property type="term" value="P:fatty acid metabolic process"/>
    <property type="evidence" value="ECO:0007669"/>
    <property type="project" value="TreeGrafter"/>
</dbReference>
<evidence type="ECO:0000256" key="1">
    <source>
        <dbReference type="ARBA" id="ARBA00006432"/>
    </source>
</evidence>
<comment type="caution">
    <text evidence="5">The sequence shown here is derived from an EMBL/GenBank/DDBJ whole genome shotgun (WGS) entry which is preliminary data.</text>
</comment>
<dbReference type="GO" id="GO:0008756">
    <property type="term" value="F:o-succinylbenzoate-CoA ligase activity"/>
    <property type="evidence" value="ECO:0007669"/>
    <property type="project" value="UniProtKB-EC"/>
</dbReference>
<dbReference type="SUPFAM" id="SSF56801">
    <property type="entry name" value="Acetyl-CoA synthetase-like"/>
    <property type="match status" value="1"/>
</dbReference>
<dbReference type="PANTHER" id="PTHR43201:SF5">
    <property type="entry name" value="MEDIUM-CHAIN ACYL-COA LIGASE ACSF2, MITOCHONDRIAL"/>
    <property type="match status" value="1"/>
</dbReference>
<reference evidence="5 6" key="1">
    <citation type="submission" date="2019-10" db="EMBL/GenBank/DDBJ databases">
        <title>Nocardia macrotermitis sp. nov. and Nocardia aurantia sp. nov., isolated from the gut of fungus growing-termite Macrotermes natalensis.</title>
        <authorList>
            <person name="Benndorf R."/>
            <person name="Schwitalla J."/>
            <person name="Martin K."/>
            <person name="De Beer W."/>
            <person name="Kaster A.-K."/>
            <person name="Vollmers J."/>
            <person name="Poulsen M."/>
            <person name="Beemelmanns C."/>
        </authorList>
    </citation>
    <scope>NUCLEOTIDE SEQUENCE [LARGE SCALE GENOMIC DNA]</scope>
    <source>
        <strain evidence="5 6">RB20</strain>
    </source>
</reference>
<dbReference type="InterPro" id="IPR000873">
    <property type="entry name" value="AMP-dep_synth/lig_dom"/>
</dbReference>
<dbReference type="Gene3D" id="3.30.530.20">
    <property type="match status" value="1"/>
</dbReference>
<dbReference type="PANTHER" id="PTHR43201">
    <property type="entry name" value="ACYL-COA SYNTHETASE"/>
    <property type="match status" value="1"/>
</dbReference>